<gene>
    <name evidence="2" type="ORF">CRENBAI_001243</name>
</gene>
<dbReference type="EMBL" id="JAHHUM010000389">
    <property type="protein sequence ID" value="KAK5620171.1"/>
    <property type="molecule type" value="Genomic_DNA"/>
</dbReference>
<sequence>ITYDRALAPRAREEEEEEEVVVGGGWLESELTASELIQAQSSRRECSSVILLAERVIGGGRQREECKPVTERMRDGESWSGTTIAGCSSGCGHRHRERSEEHTAAL</sequence>
<organism evidence="2 3">
    <name type="scientific">Crenichthys baileyi</name>
    <name type="common">White River springfish</name>
    <dbReference type="NCBI Taxonomy" id="28760"/>
    <lineage>
        <taxon>Eukaryota</taxon>
        <taxon>Metazoa</taxon>
        <taxon>Chordata</taxon>
        <taxon>Craniata</taxon>
        <taxon>Vertebrata</taxon>
        <taxon>Euteleostomi</taxon>
        <taxon>Actinopterygii</taxon>
        <taxon>Neopterygii</taxon>
        <taxon>Teleostei</taxon>
        <taxon>Neoteleostei</taxon>
        <taxon>Acanthomorphata</taxon>
        <taxon>Ovalentaria</taxon>
        <taxon>Atherinomorphae</taxon>
        <taxon>Cyprinodontiformes</taxon>
        <taxon>Goodeidae</taxon>
        <taxon>Crenichthys</taxon>
    </lineage>
</organism>
<comment type="caution">
    <text evidence="2">The sequence shown here is derived from an EMBL/GenBank/DDBJ whole genome shotgun (WGS) entry which is preliminary data.</text>
</comment>
<feature type="region of interest" description="Disordered" evidence="1">
    <location>
        <begin position="1"/>
        <end position="21"/>
    </location>
</feature>
<protein>
    <submittedName>
        <fullName evidence="2">Uncharacterized protein</fullName>
    </submittedName>
</protein>
<feature type="non-terminal residue" evidence="2">
    <location>
        <position position="1"/>
    </location>
</feature>
<proteinExistence type="predicted"/>
<evidence type="ECO:0000313" key="2">
    <source>
        <dbReference type="EMBL" id="KAK5620171.1"/>
    </source>
</evidence>
<dbReference type="AlphaFoldDB" id="A0AAV9SFU8"/>
<evidence type="ECO:0000256" key="1">
    <source>
        <dbReference type="SAM" id="MobiDB-lite"/>
    </source>
</evidence>
<keyword evidence="3" id="KW-1185">Reference proteome</keyword>
<accession>A0AAV9SFU8</accession>
<dbReference type="Proteomes" id="UP001311232">
    <property type="component" value="Unassembled WGS sequence"/>
</dbReference>
<name>A0AAV9SFU8_9TELE</name>
<reference evidence="2 3" key="1">
    <citation type="submission" date="2021-06" db="EMBL/GenBank/DDBJ databases">
        <authorList>
            <person name="Palmer J.M."/>
        </authorList>
    </citation>
    <scope>NUCLEOTIDE SEQUENCE [LARGE SCALE GENOMIC DNA]</scope>
    <source>
        <strain evidence="2 3">MEX-2019</strain>
        <tissue evidence="2">Muscle</tissue>
    </source>
</reference>
<evidence type="ECO:0000313" key="3">
    <source>
        <dbReference type="Proteomes" id="UP001311232"/>
    </source>
</evidence>